<feature type="domain" description="TGF-beta family profile" evidence="12">
    <location>
        <begin position="233"/>
        <end position="349"/>
    </location>
</feature>
<dbReference type="InterPro" id="IPR001839">
    <property type="entry name" value="TGF-b_C"/>
</dbReference>
<dbReference type="GO" id="GO:0005615">
    <property type="term" value="C:extracellular space"/>
    <property type="evidence" value="ECO:0007669"/>
    <property type="project" value="TreeGrafter"/>
</dbReference>
<dbReference type="PRINTS" id="PR00672">
    <property type="entry name" value="INHIBINBC"/>
</dbReference>
<evidence type="ECO:0000256" key="3">
    <source>
        <dbReference type="ARBA" id="ARBA00006656"/>
    </source>
</evidence>
<evidence type="ECO:0000313" key="13">
    <source>
        <dbReference type="Proteomes" id="UP001652642"/>
    </source>
</evidence>
<evidence type="ECO:0000256" key="10">
    <source>
        <dbReference type="RuleBase" id="RU000354"/>
    </source>
</evidence>
<feature type="chain" id="PRO_5047079401" evidence="11">
    <location>
        <begin position="24"/>
        <end position="349"/>
    </location>
</feature>
<dbReference type="InterPro" id="IPR017948">
    <property type="entry name" value="TGFb_CS"/>
</dbReference>
<comment type="subunit">
    <text evidence="9">Homodimeric or heterodimeric through association with alpha and beta subunits, linked by one or more disulfide bonds. Inhibins are heterodimers of one alpha and one beta subunit. Activins are homo- or heterodimers of beta subunits only.</text>
</comment>
<evidence type="ECO:0000256" key="5">
    <source>
        <dbReference type="ARBA" id="ARBA00022702"/>
    </source>
</evidence>
<evidence type="ECO:0000313" key="14">
    <source>
        <dbReference type="RefSeq" id="XP_020634313.2"/>
    </source>
</evidence>
<evidence type="ECO:0000256" key="6">
    <source>
        <dbReference type="ARBA" id="ARBA00022729"/>
    </source>
</evidence>
<keyword evidence="7 10" id="KW-0339">Growth factor</keyword>
<dbReference type="SUPFAM" id="SSF57501">
    <property type="entry name" value="Cystine-knot cytokines"/>
    <property type="match status" value="1"/>
</dbReference>
<reference evidence="14" key="2">
    <citation type="submission" date="2025-08" db="UniProtKB">
        <authorList>
            <consortium name="RefSeq"/>
        </authorList>
    </citation>
    <scope>IDENTIFICATION</scope>
</reference>
<evidence type="ECO:0000256" key="8">
    <source>
        <dbReference type="ARBA" id="ARBA00023157"/>
    </source>
</evidence>
<comment type="similarity">
    <text evidence="3 10">Belongs to the TGF-beta family.</text>
</comment>
<dbReference type="Proteomes" id="UP001652642">
    <property type="component" value="Chromosome 2"/>
</dbReference>
<dbReference type="OrthoDB" id="6516235at2759"/>
<dbReference type="Gene3D" id="2.10.90.10">
    <property type="entry name" value="Cystine-knot cytokines"/>
    <property type="match status" value="1"/>
</dbReference>
<name>A0A6J0SHJ7_9SAUR</name>
<keyword evidence="8" id="KW-1015">Disulfide bond</keyword>
<dbReference type="KEGG" id="pvt:110070913"/>
<feature type="signal peptide" evidence="11">
    <location>
        <begin position="1"/>
        <end position="23"/>
    </location>
</feature>
<dbReference type="PANTHER" id="PTHR11848">
    <property type="entry name" value="TGF-BETA FAMILY"/>
    <property type="match status" value="1"/>
</dbReference>
<evidence type="ECO:0000256" key="1">
    <source>
        <dbReference type="ARBA" id="ARBA00002588"/>
    </source>
</evidence>
<keyword evidence="4" id="KW-0964">Secreted</keyword>
<keyword evidence="6 11" id="KW-0732">Signal</keyword>
<evidence type="ECO:0000256" key="2">
    <source>
        <dbReference type="ARBA" id="ARBA00004613"/>
    </source>
</evidence>
<accession>A0A6J0SHJ7</accession>
<dbReference type="Pfam" id="PF00019">
    <property type="entry name" value="TGF_beta"/>
    <property type="match status" value="1"/>
</dbReference>
<comment type="subcellular location">
    <subcellularLocation>
        <location evidence="2">Secreted</location>
    </subcellularLocation>
</comment>
<dbReference type="PROSITE" id="PS00250">
    <property type="entry name" value="TGF_BETA_1"/>
    <property type="match status" value="1"/>
</dbReference>
<gene>
    <name evidence="14" type="primary">LOC110070913</name>
</gene>
<dbReference type="GO" id="GO:0005179">
    <property type="term" value="F:hormone activity"/>
    <property type="evidence" value="ECO:0007669"/>
    <property type="project" value="UniProtKB-KW"/>
</dbReference>
<proteinExistence type="inferred from homology"/>
<dbReference type="InterPro" id="IPR001318">
    <property type="entry name" value="Inhibin_betaC"/>
</dbReference>
<evidence type="ECO:0000256" key="7">
    <source>
        <dbReference type="ARBA" id="ARBA00023030"/>
    </source>
</evidence>
<dbReference type="GO" id="GO:0008083">
    <property type="term" value="F:growth factor activity"/>
    <property type="evidence" value="ECO:0007669"/>
    <property type="project" value="UniProtKB-KW"/>
</dbReference>
<dbReference type="SMART" id="SM00204">
    <property type="entry name" value="TGFB"/>
    <property type="match status" value="1"/>
</dbReference>
<evidence type="ECO:0000256" key="11">
    <source>
        <dbReference type="SAM" id="SignalP"/>
    </source>
</evidence>
<sequence length="349" mass="40099">MAHKQNSAMLLFTLLKILMCVRAGCLTCRTGTLDPEKPKMFHIELVKQNILSKLHLKEKPNITNPVSGAALEVALKKLYNSQEEQWQISRKKEKEYEMLSFAKPGLSTLSRRRLHFDFRQEQERSTEMLKATLYIFCPVIGQLNQRVTVKLLLQNPNNSNMTLGETDLELKEGRWSMLEIGPAIQTCFSQGCHELIVDLEVESQEEPHVLLRNTDSHQPFIVAKGQILDVHHQHRRDLLCNDISMCCRRSFYVDFQKIGWHDWIIAPPGYYHYYCTGTCVKAVNGIPVSPAAAFSNFHDFITHMDTYSPEHSCCVPTEYQHLSLLYFTQDYNIAKAEIPNMVVNTCSCS</sequence>
<evidence type="ECO:0000259" key="12">
    <source>
        <dbReference type="PROSITE" id="PS51362"/>
    </source>
</evidence>
<evidence type="ECO:0000256" key="9">
    <source>
        <dbReference type="ARBA" id="ARBA00026046"/>
    </source>
</evidence>
<dbReference type="AlphaFoldDB" id="A0A6J0SHJ7"/>
<reference evidence="13" key="1">
    <citation type="submission" date="2025-05" db="UniProtKB">
        <authorList>
            <consortium name="RefSeq"/>
        </authorList>
    </citation>
    <scope>NUCLEOTIDE SEQUENCE [LARGE SCALE GENOMIC DNA]</scope>
</reference>
<protein>
    <submittedName>
        <fullName evidence="14">Inhibin beta C chain-like</fullName>
    </submittedName>
</protein>
<dbReference type="PROSITE" id="PS51362">
    <property type="entry name" value="TGF_BETA_2"/>
    <property type="match status" value="1"/>
</dbReference>
<dbReference type="InterPro" id="IPR015615">
    <property type="entry name" value="TGF-beta-rel"/>
</dbReference>
<comment type="function">
    <text evidence="1">Inhibins and activins inhibit and activate, respectively, the secretion of follitropin by the pituitary gland. Inhibins/activins are involved in regulating a number of diverse functions such as hypothalamic and pituitary hormone secretion, gonadal hormone secretion, germ cell development and maturation, erythroid differentiation, insulin secretion, nerve cell survival, embryonic axial development or bone growth, depending on their subunit composition. Inhibins appear to oppose the functions of activins.</text>
</comment>
<dbReference type="InParanoid" id="A0A6J0SHJ7"/>
<keyword evidence="5" id="KW-0372">Hormone</keyword>
<dbReference type="RefSeq" id="XP_020634313.2">
    <property type="nucleotide sequence ID" value="XM_020778654.2"/>
</dbReference>
<dbReference type="Gene3D" id="2.60.120.970">
    <property type="match status" value="1"/>
</dbReference>
<dbReference type="GO" id="GO:0005125">
    <property type="term" value="F:cytokine activity"/>
    <property type="evidence" value="ECO:0007669"/>
    <property type="project" value="TreeGrafter"/>
</dbReference>
<evidence type="ECO:0000256" key="4">
    <source>
        <dbReference type="ARBA" id="ARBA00022525"/>
    </source>
</evidence>
<dbReference type="PANTHER" id="PTHR11848:SF130">
    <property type="entry name" value="INHIBIN BETA C CHAIN"/>
    <property type="match status" value="1"/>
</dbReference>
<dbReference type="CDD" id="cd13752">
    <property type="entry name" value="TGF_beta_INHB"/>
    <property type="match status" value="1"/>
</dbReference>
<dbReference type="GeneID" id="110070913"/>
<keyword evidence="13" id="KW-1185">Reference proteome</keyword>
<organism evidence="13 14">
    <name type="scientific">Pogona vitticeps</name>
    <name type="common">central bearded dragon</name>
    <dbReference type="NCBI Taxonomy" id="103695"/>
    <lineage>
        <taxon>Eukaryota</taxon>
        <taxon>Metazoa</taxon>
        <taxon>Chordata</taxon>
        <taxon>Craniata</taxon>
        <taxon>Vertebrata</taxon>
        <taxon>Euteleostomi</taxon>
        <taxon>Lepidosauria</taxon>
        <taxon>Squamata</taxon>
        <taxon>Bifurcata</taxon>
        <taxon>Unidentata</taxon>
        <taxon>Episquamata</taxon>
        <taxon>Toxicofera</taxon>
        <taxon>Iguania</taxon>
        <taxon>Acrodonta</taxon>
        <taxon>Agamidae</taxon>
        <taxon>Amphibolurinae</taxon>
        <taxon>Pogona</taxon>
    </lineage>
</organism>
<dbReference type="InterPro" id="IPR029034">
    <property type="entry name" value="Cystine-knot_cytokine"/>
</dbReference>